<evidence type="ECO:0000256" key="1">
    <source>
        <dbReference type="SAM" id="Phobius"/>
    </source>
</evidence>
<keyword evidence="1" id="KW-1133">Transmembrane helix</keyword>
<dbReference type="EMBL" id="JAGUCO010000012">
    <property type="protein sequence ID" value="MBS2099516.1"/>
    <property type="molecule type" value="Genomic_DNA"/>
</dbReference>
<keyword evidence="1" id="KW-0472">Membrane</keyword>
<keyword evidence="1" id="KW-0812">Transmembrane</keyword>
<sequence length="146" mass="17798">MKYDTEIHRYFRELYYLCDNYFDNTNEQRIVSYILEKLEKINNHVSIHYAFDSTLKEFIIQMPKFDKEHLDLLPRSRKEKLITFLFFFFTIPFALSKTIYSDMNYLDSWKENTVFHDKLREKARNEITKAVTVISNLTIDMLNKIK</sequence>
<evidence type="ECO:0000313" key="3">
    <source>
        <dbReference type="Proteomes" id="UP000708576"/>
    </source>
</evidence>
<gene>
    <name evidence="2" type="ORF">KEM10_14570</name>
</gene>
<feature type="transmembrane region" description="Helical" evidence="1">
    <location>
        <begin position="81"/>
        <end position="100"/>
    </location>
</feature>
<evidence type="ECO:0000313" key="2">
    <source>
        <dbReference type="EMBL" id="MBS2099516.1"/>
    </source>
</evidence>
<keyword evidence="3" id="KW-1185">Reference proteome</keyword>
<comment type="caution">
    <text evidence="2">The sequence shown here is derived from an EMBL/GenBank/DDBJ whole genome shotgun (WGS) entry which is preliminary data.</text>
</comment>
<proteinExistence type="predicted"/>
<name>A0ABS5JX80_9BACT</name>
<accession>A0ABS5JX80</accession>
<organism evidence="2 3">
    <name type="scientific">Carboxylicivirga linearis</name>
    <dbReference type="NCBI Taxonomy" id="1628157"/>
    <lineage>
        <taxon>Bacteria</taxon>
        <taxon>Pseudomonadati</taxon>
        <taxon>Bacteroidota</taxon>
        <taxon>Bacteroidia</taxon>
        <taxon>Marinilabiliales</taxon>
        <taxon>Marinilabiliaceae</taxon>
        <taxon>Carboxylicivirga</taxon>
    </lineage>
</organism>
<dbReference type="Proteomes" id="UP000708576">
    <property type="component" value="Unassembled WGS sequence"/>
</dbReference>
<reference evidence="2 3" key="1">
    <citation type="journal article" date="2015" name="Int. J. Syst. Evol. Microbiol.">
        <title>Carboxylicivirga linearis sp. nov., isolated from a sea cucumber culture pond.</title>
        <authorList>
            <person name="Wang F.Q."/>
            <person name="Zhou Y.X."/>
            <person name="Lin X.Z."/>
            <person name="Chen G.J."/>
            <person name="Du Z.J."/>
        </authorList>
    </citation>
    <scope>NUCLEOTIDE SEQUENCE [LARGE SCALE GENOMIC DNA]</scope>
    <source>
        <strain evidence="2 3">FB218</strain>
    </source>
</reference>
<protein>
    <submittedName>
        <fullName evidence="2">Uncharacterized protein</fullName>
    </submittedName>
</protein>